<evidence type="ECO:0000259" key="10">
    <source>
        <dbReference type="Pfam" id="PF00349"/>
    </source>
</evidence>
<evidence type="ECO:0000256" key="3">
    <source>
        <dbReference type="ARBA" id="ARBA00009225"/>
    </source>
</evidence>
<dbReference type="InterPro" id="IPR001312">
    <property type="entry name" value="Hexokinase"/>
</dbReference>
<evidence type="ECO:0000256" key="2">
    <source>
        <dbReference type="ARBA" id="ARBA00005007"/>
    </source>
</evidence>
<comment type="caution">
    <text evidence="12">The sequence shown here is derived from an EMBL/GenBank/DDBJ whole genome shotgun (WGS) entry which is preliminary data.</text>
</comment>
<proteinExistence type="inferred from homology"/>
<dbReference type="SUPFAM" id="SSF53067">
    <property type="entry name" value="Actin-like ATPase domain"/>
    <property type="match status" value="2"/>
</dbReference>
<dbReference type="PANTHER" id="PTHR19443">
    <property type="entry name" value="HEXOKINASE"/>
    <property type="match status" value="1"/>
</dbReference>
<evidence type="ECO:0000256" key="5">
    <source>
        <dbReference type="ARBA" id="ARBA00022741"/>
    </source>
</evidence>
<keyword evidence="4" id="KW-0808">Transferase</keyword>
<evidence type="ECO:0000256" key="4">
    <source>
        <dbReference type="ARBA" id="ARBA00022679"/>
    </source>
</evidence>
<feature type="domain" description="Hexokinase C-terminal" evidence="11">
    <location>
        <begin position="250"/>
        <end position="481"/>
    </location>
</feature>
<dbReference type="PANTHER" id="PTHR19443:SF16">
    <property type="entry name" value="HEXOKINASE TYPE 1-RELATED"/>
    <property type="match status" value="1"/>
</dbReference>
<evidence type="ECO:0000313" key="13">
    <source>
        <dbReference type="Proteomes" id="UP000016649"/>
    </source>
</evidence>
<reference evidence="12 13" key="1">
    <citation type="submission" date="2013-08" db="EMBL/GenBank/DDBJ databases">
        <authorList>
            <person name="Weinstock G."/>
            <person name="Sodergren E."/>
            <person name="Wylie T."/>
            <person name="Fulton L."/>
            <person name="Fulton R."/>
            <person name="Fronick C."/>
            <person name="O'Laughlin M."/>
            <person name="Godfrey J."/>
            <person name="Miner T."/>
            <person name="Herter B."/>
            <person name="Appelbaum E."/>
            <person name="Cordes M."/>
            <person name="Lek S."/>
            <person name="Wollam A."/>
            <person name="Pepin K.H."/>
            <person name="Palsikar V.B."/>
            <person name="Mitreva M."/>
            <person name="Wilson R.K."/>
        </authorList>
    </citation>
    <scope>NUCLEOTIDE SEQUENCE [LARGE SCALE GENOMIC DNA]</scope>
    <source>
        <strain evidence="12 13">ATCC 700332</strain>
    </source>
</reference>
<evidence type="ECO:0000313" key="12">
    <source>
        <dbReference type="EMBL" id="ERJ93340.1"/>
    </source>
</evidence>
<evidence type="ECO:0000256" key="6">
    <source>
        <dbReference type="ARBA" id="ARBA00022777"/>
    </source>
</evidence>
<evidence type="ECO:0000256" key="1">
    <source>
        <dbReference type="ARBA" id="ARBA00004921"/>
    </source>
</evidence>
<keyword evidence="5" id="KW-0547">Nucleotide-binding</keyword>
<keyword evidence="6" id="KW-0418">Kinase</keyword>
<dbReference type="EMBL" id="AWVH01000026">
    <property type="protein sequence ID" value="ERJ93340.1"/>
    <property type="molecule type" value="Genomic_DNA"/>
</dbReference>
<dbReference type="Pfam" id="PF03727">
    <property type="entry name" value="Hexokinase_2"/>
    <property type="match status" value="1"/>
</dbReference>
<dbReference type="Pfam" id="PF00349">
    <property type="entry name" value="Hexokinase_1"/>
    <property type="match status" value="1"/>
</dbReference>
<dbReference type="InterPro" id="IPR043129">
    <property type="entry name" value="ATPase_NBD"/>
</dbReference>
<dbReference type="InterPro" id="IPR022672">
    <property type="entry name" value="Hexokinase_N"/>
</dbReference>
<comment type="pathway">
    <text evidence="2">Carbohydrate metabolism.</text>
</comment>
<evidence type="ECO:0000259" key="11">
    <source>
        <dbReference type="Pfam" id="PF03727"/>
    </source>
</evidence>
<feature type="domain" description="Hexokinase N-terminal" evidence="10">
    <location>
        <begin position="85"/>
        <end position="237"/>
    </location>
</feature>
<comment type="similarity">
    <text evidence="3">Belongs to the hexokinase family.</text>
</comment>
<evidence type="ECO:0000256" key="8">
    <source>
        <dbReference type="ARBA" id="ARBA00023152"/>
    </source>
</evidence>
<accession>A0ABN0NZB4</accession>
<dbReference type="Gene3D" id="3.40.367.20">
    <property type="match status" value="1"/>
</dbReference>
<dbReference type="PRINTS" id="PR00475">
    <property type="entry name" value="HEXOKINASE"/>
</dbReference>
<evidence type="ECO:0000256" key="9">
    <source>
        <dbReference type="ARBA" id="ARBA00047905"/>
    </source>
</evidence>
<comment type="catalytic activity">
    <reaction evidence="9">
        <text>D-fructose + ATP = D-fructose 6-phosphate + ADP + H(+)</text>
        <dbReference type="Rhea" id="RHEA:16125"/>
        <dbReference type="ChEBI" id="CHEBI:15378"/>
        <dbReference type="ChEBI" id="CHEBI:30616"/>
        <dbReference type="ChEBI" id="CHEBI:37721"/>
        <dbReference type="ChEBI" id="CHEBI:61527"/>
        <dbReference type="ChEBI" id="CHEBI:456216"/>
        <dbReference type="EC" id="2.7.1.1"/>
    </reaction>
    <physiologicalReaction direction="left-to-right" evidence="9">
        <dbReference type="Rhea" id="RHEA:16126"/>
    </physiologicalReaction>
</comment>
<name>A0ABN0NZB4_TRELE</name>
<dbReference type="Gene3D" id="3.30.420.40">
    <property type="match status" value="1"/>
</dbReference>
<dbReference type="InterPro" id="IPR022673">
    <property type="entry name" value="Hexokinase_C"/>
</dbReference>
<protein>
    <submittedName>
        <fullName evidence="12">Hexokinase</fullName>
    </submittedName>
</protein>
<keyword evidence="13" id="KW-1185">Reference proteome</keyword>
<dbReference type="PROSITE" id="PS51748">
    <property type="entry name" value="HEXOKINASE_2"/>
    <property type="match status" value="1"/>
</dbReference>
<evidence type="ECO:0000256" key="7">
    <source>
        <dbReference type="ARBA" id="ARBA00022840"/>
    </source>
</evidence>
<keyword evidence="8" id="KW-0324">Glycolysis</keyword>
<sequence length="483" mass="52081">MYKTVFIKEESVDIHKTAASFAGKHGITVNGPDMDSLIDALLCDMQLGLDGVKTDFSGTTGAAGTACAENSANAAGAAYACPLTSSLEMIPTWKTPPQEPVKNERVIVIDAGGTNFRSCLVSFDHTGAASISDFEKCAMPGIEKELSKKEFFNAIAANLDHLKNKAAKIGFCFSYAMKITKDGDGQVLSFSKEIKAKEVIGSFVGSSLSEALVQRGWKKPEKIVLLNDTAAALLAGASTASSCRRYSSYAALILGTGLNTAYMEYDAIPKIGQSDDLTPHTQSKGQIVVCESGMFDKVVRSDFDIEFDKTTQSPGSYVIEKMCSGAYVGAVASRAVHGACREGLFGKNASKALTALGEFSLYDMDRFFYTPFCTDTVLGAALVHSDERDYNMLYVLLDMFVDRCARLTASLVSAAVIKTGRGKDPVLPVAVLCEGTTFYKTYNLRSRIMGYLDELLLRKRHIYYEVLSLDNAITLGTAVAVFS</sequence>
<organism evidence="12 13">
    <name type="scientific">Treponema lecithinolyticum ATCC 700332</name>
    <dbReference type="NCBI Taxonomy" id="1321815"/>
    <lineage>
        <taxon>Bacteria</taxon>
        <taxon>Pseudomonadati</taxon>
        <taxon>Spirochaetota</taxon>
        <taxon>Spirochaetia</taxon>
        <taxon>Spirochaetales</taxon>
        <taxon>Treponemataceae</taxon>
        <taxon>Treponema</taxon>
    </lineage>
</organism>
<keyword evidence="7" id="KW-0067">ATP-binding</keyword>
<comment type="pathway">
    <text evidence="1">Carbohydrate degradation.</text>
</comment>
<dbReference type="Proteomes" id="UP000016649">
    <property type="component" value="Unassembled WGS sequence"/>
</dbReference>
<dbReference type="CDD" id="cd24000">
    <property type="entry name" value="ASKHA_NBD_HK"/>
    <property type="match status" value="1"/>
</dbReference>
<gene>
    <name evidence="12" type="ORF">HMPREF9193_01013</name>
</gene>